<dbReference type="SUPFAM" id="SSF53271">
    <property type="entry name" value="PRTase-like"/>
    <property type="match status" value="1"/>
</dbReference>
<accession>A0A4Y1MW24</accession>
<evidence type="ECO:0000259" key="1">
    <source>
        <dbReference type="Pfam" id="PF00156"/>
    </source>
</evidence>
<dbReference type="NCBIfam" id="NF004689">
    <property type="entry name" value="PRK06031.1"/>
    <property type="match status" value="1"/>
</dbReference>
<dbReference type="CDD" id="cd06223">
    <property type="entry name" value="PRTases_typeI"/>
    <property type="match status" value="1"/>
</dbReference>
<dbReference type="Pfam" id="PF00156">
    <property type="entry name" value="Pribosyltran"/>
    <property type="match status" value="1"/>
</dbReference>
<gene>
    <name evidence="2" type="ORF">RADP37_01219</name>
</gene>
<organism evidence="2">
    <name type="scientific">Roseomonas mucosa</name>
    <dbReference type="NCBI Taxonomy" id="207340"/>
    <lineage>
        <taxon>Bacteria</taxon>
        <taxon>Pseudomonadati</taxon>
        <taxon>Pseudomonadota</taxon>
        <taxon>Alphaproteobacteria</taxon>
        <taxon>Acetobacterales</taxon>
        <taxon>Roseomonadaceae</taxon>
        <taxon>Roseomonas</taxon>
    </lineage>
</organism>
<dbReference type="PANTHER" id="PTHR43218">
    <property type="entry name" value="PHOSPHORIBOSYLTRANSFERASE-RELATED"/>
    <property type="match status" value="1"/>
</dbReference>
<proteinExistence type="predicted"/>
<protein>
    <submittedName>
        <fullName evidence="2">Adenine phosphoribosyltransferase</fullName>
        <ecNumber evidence="2">2.4.2.7</ecNumber>
    </submittedName>
</protein>
<dbReference type="Gene3D" id="3.40.50.2020">
    <property type="match status" value="1"/>
</dbReference>
<feature type="domain" description="Phosphoribosyltransferase" evidence="1">
    <location>
        <begin position="66"/>
        <end position="205"/>
    </location>
</feature>
<keyword evidence="2" id="KW-0808">Transferase</keyword>
<dbReference type="RefSeq" id="WP_314214848.1">
    <property type="nucleotide sequence ID" value="NZ_CP025189.1"/>
</dbReference>
<dbReference type="InterPro" id="IPR000836">
    <property type="entry name" value="PRTase_dom"/>
</dbReference>
<name>A0A4Y1MW24_9PROT</name>
<dbReference type="PANTHER" id="PTHR43218:SF1">
    <property type="entry name" value="PHOSPHORIBOSYLTRANSFERASE"/>
    <property type="match status" value="1"/>
</dbReference>
<evidence type="ECO:0000313" key="2">
    <source>
        <dbReference type="EMBL" id="AWV22178.1"/>
    </source>
</evidence>
<dbReference type="GO" id="GO:0003999">
    <property type="term" value="F:adenine phosphoribosyltransferase activity"/>
    <property type="evidence" value="ECO:0007669"/>
    <property type="project" value="UniProtKB-EC"/>
</dbReference>
<keyword evidence="2" id="KW-0328">Glycosyltransferase</keyword>
<dbReference type="AlphaFoldDB" id="A0A4Y1MW24"/>
<dbReference type="EMBL" id="CP025189">
    <property type="protein sequence ID" value="AWV22178.1"/>
    <property type="molecule type" value="Genomic_DNA"/>
</dbReference>
<sequence>MRLCRWTRAARHGTGDGMEFWQSFSAASEDPGPPYGHRFPAPMPDGSRLWLPLRDYGAIAVTGFIANQASFAVVRALAGWMAEAARPLGVEMVCGLPTLGHVLAAPVAETLGHSNWVAAGYSRKRWYGTDAPSVPVSSSTATDERRIWLDPRVLHRLAGRRVLLVDDVISTGSSALAGLALLAAAGVRPVGLCVGMAQGDRWRASWPVEVPVAAGFATPLLRPASTGTPAGTAVNGAPGTGPGWMPDAATLPPVLLPPVLLPPVLLPAPHGLT</sequence>
<dbReference type="InterPro" id="IPR029057">
    <property type="entry name" value="PRTase-like"/>
</dbReference>
<dbReference type="EC" id="2.4.2.7" evidence="2"/>
<reference evidence="2" key="1">
    <citation type="submission" date="2017-12" db="EMBL/GenBank/DDBJ databases">
        <authorList>
            <person name="Martens C."/>
            <person name="Dahlstrom E."/>
            <person name="Barbian K."/>
            <person name="Sykora L."/>
            <person name="Ricklefs S."/>
            <person name="Bruno D."/>
            <person name="Anzick I."/>
            <person name="Myles I."/>
            <person name="Datta S.K."/>
        </authorList>
    </citation>
    <scope>NUCLEOTIDE SEQUENCE</scope>
    <source>
        <strain evidence="2">AD2</strain>
    </source>
</reference>